<dbReference type="Proteomes" id="UP001500604">
    <property type="component" value="Unassembled WGS sequence"/>
</dbReference>
<evidence type="ECO:0000313" key="2">
    <source>
        <dbReference type="Proteomes" id="UP001500604"/>
    </source>
</evidence>
<keyword evidence="2" id="KW-1185">Reference proteome</keyword>
<dbReference type="Pfam" id="PF11994">
    <property type="entry name" value="DUF3489"/>
    <property type="match status" value="1"/>
</dbReference>
<dbReference type="RefSeq" id="WP_345193717.1">
    <property type="nucleotide sequence ID" value="NZ_BAABFL010000055.1"/>
</dbReference>
<evidence type="ECO:0000313" key="1">
    <source>
        <dbReference type="EMBL" id="GAA4648266.1"/>
    </source>
</evidence>
<protein>
    <recommendedName>
        <fullName evidence="3">DUF3489 domain-containing protein</fullName>
    </recommendedName>
</protein>
<sequence>MKLTDTQTNTLQLIHGNGHLTAQDIPLRGGARKKVLESLINRGLLRAKPCKNWINYSLTPEGRQAIGVEQPEADKKKPVTRPGTKLHTLVELLSRTEGATIAEIMHATGWQQHTVRGTLAGTLKKRLGLNISSDKPEGKDRIYRIVED</sequence>
<accession>A0ABP8UWI0</accession>
<proteinExistence type="predicted"/>
<name>A0ABP8UWI0_9GAMM</name>
<reference evidence="2" key="1">
    <citation type="journal article" date="2019" name="Int. J. Syst. Evol. Microbiol.">
        <title>The Global Catalogue of Microorganisms (GCM) 10K type strain sequencing project: providing services to taxonomists for standard genome sequencing and annotation.</title>
        <authorList>
            <consortium name="The Broad Institute Genomics Platform"/>
            <consortium name="The Broad Institute Genome Sequencing Center for Infectious Disease"/>
            <person name="Wu L."/>
            <person name="Ma J."/>
        </authorList>
    </citation>
    <scope>NUCLEOTIDE SEQUENCE [LARGE SCALE GENOMIC DNA]</scope>
    <source>
        <strain evidence="2">JCM 17805</strain>
    </source>
</reference>
<comment type="caution">
    <text evidence="1">The sequence shown here is derived from an EMBL/GenBank/DDBJ whole genome shotgun (WGS) entry which is preliminary data.</text>
</comment>
<gene>
    <name evidence="1" type="ORF">GCM10023116_05330</name>
</gene>
<dbReference type="InterPro" id="IPR021880">
    <property type="entry name" value="DUF3489"/>
</dbReference>
<dbReference type="EMBL" id="BAABFL010000055">
    <property type="protein sequence ID" value="GAA4648266.1"/>
    <property type="molecule type" value="Genomic_DNA"/>
</dbReference>
<evidence type="ECO:0008006" key="3">
    <source>
        <dbReference type="Google" id="ProtNLM"/>
    </source>
</evidence>
<organism evidence="1 2">
    <name type="scientific">Kistimonas scapharcae</name>
    <dbReference type="NCBI Taxonomy" id="1036133"/>
    <lineage>
        <taxon>Bacteria</taxon>
        <taxon>Pseudomonadati</taxon>
        <taxon>Pseudomonadota</taxon>
        <taxon>Gammaproteobacteria</taxon>
        <taxon>Oceanospirillales</taxon>
        <taxon>Endozoicomonadaceae</taxon>
        <taxon>Kistimonas</taxon>
    </lineage>
</organism>